<evidence type="ECO:0000259" key="11">
    <source>
        <dbReference type="Pfam" id="PF00361"/>
    </source>
</evidence>
<keyword evidence="10" id="KW-0520">NAD</keyword>
<dbReference type="InterPro" id="IPR001750">
    <property type="entry name" value="ND/Mrp_TM"/>
</dbReference>
<evidence type="ECO:0000256" key="5">
    <source>
        <dbReference type="ARBA" id="ARBA00022692"/>
    </source>
</evidence>
<comment type="function">
    <text evidence="10">Core subunit of the mitochondrial membrane respiratory chain NADH dehydrogenase (Complex I) which catalyzes electron transfer from NADH through the respiratory chain, using ubiquinone as an electron acceptor. Essential for the catalytic activity and assembly of complex I.</text>
</comment>
<feature type="transmembrane region" description="Helical" evidence="10">
    <location>
        <begin position="401"/>
        <end position="421"/>
    </location>
</feature>
<evidence type="ECO:0000256" key="7">
    <source>
        <dbReference type="ARBA" id="ARBA00022989"/>
    </source>
</evidence>
<comment type="catalytic activity">
    <reaction evidence="9 10">
        <text>a ubiquinone + NADH + 5 H(+)(in) = a ubiquinol + NAD(+) + 4 H(+)(out)</text>
        <dbReference type="Rhea" id="RHEA:29091"/>
        <dbReference type="Rhea" id="RHEA-COMP:9565"/>
        <dbReference type="Rhea" id="RHEA-COMP:9566"/>
        <dbReference type="ChEBI" id="CHEBI:15378"/>
        <dbReference type="ChEBI" id="CHEBI:16389"/>
        <dbReference type="ChEBI" id="CHEBI:17976"/>
        <dbReference type="ChEBI" id="CHEBI:57540"/>
        <dbReference type="ChEBI" id="CHEBI:57945"/>
        <dbReference type="EC" id="7.1.1.2"/>
    </reaction>
</comment>
<gene>
    <name evidence="14" type="primary">nad5</name>
</gene>
<feature type="transmembrane region" description="Helical" evidence="10">
    <location>
        <begin position="171"/>
        <end position="189"/>
    </location>
</feature>
<dbReference type="EC" id="7.1.1.2" evidence="3 10"/>
<dbReference type="Pfam" id="PF00662">
    <property type="entry name" value="Proton_antipo_N"/>
    <property type="match status" value="1"/>
</dbReference>
<feature type="transmembrane region" description="Helical" evidence="10">
    <location>
        <begin position="145"/>
        <end position="165"/>
    </location>
</feature>
<dbReference type="EMBL" id="KY656890">
    <property type="protein sequence ID" value="ATU74553.1"/>
    <property type="molecule type" value="Genomic_DNA"/>
</dbReference>
<feature type="transmembrane region" description="Helical" evidence="10">
    <location>
        <begin position="83"/>
        <end position="101"/>
    </location>
</feature>
<dbReference type="PANTHER" id="PTHR42829:SF2">
    <property type="entry name" value="NADH-UBIQUINONE OXIDOREDUCTASE CHAIN 5"/>
    <property type="match status" value="1"/>
</dbReference>
<feature type="transmembrane region" description="Helical" evidence="10">
    <location>
        <begin position="227"/>
        <end position="251"/>
    </location>
</feature>
<evidence type="ECO:0000256" key="2">
    <source>
        <dbReference type="ARBA" id="ARBA00004141"/>
    </source>
</evidence>
<dbReference type="GO" id="GO:0008137">
    <property type="term" value="F:NADH dehydrogenase (ubiquinone) activity"/>
    <property type="evidence" value="ECO:0007669"/>
    <property type="project" value="UniProtKB-EC"/>
</dbReference>
<keyword evidence="10" id="KW-0813">Transport</keyword>
<organism evidence="14">
    <name type="scientific">Liposcelis bostrychophila</name>
    <name type="common">Booklouse</name>
    <dbReference type="NCBI Taxonomy" id="185214"/>
    <lineage>
        <taxon>Eukaryota</taxon>
        <taxon>Metazoa</taxon>
        <taxon>Ecdysozoa</taxon>
        <taxon>Arthropoda</taxon>
        <taxon>Hexapoda</taxon>
        <taxon>Insecta</taxon>
        <taxon>Pterygota</taxon>
        <taxon>Neoptera</taxon>
        <taxon>Paraneoptera</taxon>
        <taxon>Psocodea</taxon>
        <taxon>Troctomorpha</taxon>
        <taxon>Liposcelidetae</taxon>
        <taxon>Liposcelididae</taxon>
        <taxon>Liposcelis</taxon>
    </lineage>
</organism>
<evidence type="ECO:0000256" key="3">
    <source>
        <dbReference type="ARBA" id="ARBA00012944"/>
    </source>
</evidence>
<sequence length="523" mass="60099">MKMVKIFNLLLLLIAILLLCVNSWGDMFLQIDMFNPFTSISWSWLFYLDIYSTSFSIVVLLISTSIMFYSLSYMSLEKEKTKFFLTLFSFILSMLVLIFSFNISSLLVGWDGLGVTSFLLIFFYHSFKSTNSSLVTLTLNRVGDLLIIFSISMGLTMYTWNFFFSEETMKIFNFFLMVAALSKSAQLPFSSWLPLAMAAPTPVSSLVHSSTLVTAGVYLLYRAPAALVFHLSDYIFFITSLTLIMSSMLALQSFDLKEIVAFSTMSHISLMMMGISKSMYKFSFFHLCTHALFKALLFMCSGYLIYLHSGKQDIRSLHLNLQNYKVKFIFFISSCSMMGLPFMAGFYSKDGLIDETSILPVSLLFVLPVLLSALYTMRLLYYICLSKSPGMIFKCNDKMSLSMFVLSWFSIFSGAVLQWGFFPLLHISMMIQMKTLILILLSASGLVLVYQPKFKYMNYFFFLFVFKTYSLNLYPTKFSRSFIFLEKGWLVIPFSTLHSKLTTWLSYNTLLWTMCMVLVLVLV</sequence>
<evidence type="ECO:0000256" key="1">
    <source>
        <dbReference type="ARBA" id="ARBA00003257"/>
    </source>
</evidence>
<name>A0A3Q8CC66_LIPBO</name>
<proteinExistence type="inferred from homology"/>
<dbReference type="InterPro" id="IPR003945">
    <property type="entry name" value="NU5C-like"/>
</dbReference>
<dbReference type="GO" id="GO:0016020">
    <property type="term" value="C:membrane"/>
    <property type="evidence" value="ECO:0007669"/>
    <property type="project" value="UniProtKB-SubCell"/>
</dbReference>
<feature type="transmembrane region" description="Helical" evidence="10">
    <location>
        <begin position="282"/>
        <end position="307"/>
    </location>
</feature>
<feature type="transmembrane region" description="Helical" evidence="10">
    <location>
        <begin position="427"/>
        <end position="449"/>
    </location>
</feature>
<feature type="transmembrane region" description="Helical" evidence="10">
    <location>
        <begin position="504"/>
        <end position="522"/>
    </location>
</feature>
<comment type="subcellular location">
    <subcellularLocation>
        <location evidence="2">Membrane</location>
        <topology evidence="2">Multi-pass membrane protein</topology>
    </subcellularLocation>
</comment>
<comment type="function">
    <text evidence="1">Core subunit of the mitochondrial membrane respiratory chain NADH dehydrogenase (Complex I) that is believed to belong to the minimal assembly required for catalysis. Complex I functions in the transfer of electrons from NADH to the respiratory chain. The immediate electron acceptor for the enzyme is believed to be ubiquinone.</text>
</comment>
<evidence type="ECO:0000259" key="12">
    <source>
        <dbReference type="Pfam" id="PF00662"/>
    </source>
</evidence>
<geneLocation type="mitochondrion" evidence="14"/>
<feature type="transmembrane region" description="Helical" evidence="10">
    <location>
        <begin position="201"/>
        <end position="221"/>
    </location>
</feature>
<evidence type="ECO:0000256" key="9">
    <source>
        <dbReference type="ARBA" id="ARBA00049551"/>
    </source>
</evidence>
<evidence type="ECO:0000256" key="10">
    <source>
        <dbReference type="RuleBase" id="RU003404"/>
    </source>
</evidence>
<dbReference type="Pfam" id="PF00361">
    <property type="entry name" value="Proton_antipo_M"/>
    <property type="match status" value="1"/>
</dbReference>
<keyword evidence="7 10" id="KW-1133">Transmembrane helix</keyword>
<keyword evidence="6" id="KW-0249">Electron transport</keyword>
<feature type="transmembrane region" description="Helical" evidence="10">
    <location>
        <begin position="328"/>
        <end position="347"/>
    </location>
</feature>
<evidence type="ECO:0000256" key="6">
    <source>
        <dbReference type="ARBA" id="ARBA00022982"/>
    </source>
</evidence>
<accession>A0A3Q8CC66</accession>
<feature type="transmembrane region" description="Helical" evidence="10">
    <location>
        <begin position="359"/>
        <end position="381"/>
    </location>
</feature>
<evidence type="ECO:0000313" key="14">
    <source>
        <dbReference type="EMBL" id="ATU74566.1"/>
    </source>
</evidence>
<dbReference type="GO" id="GO:0042773">
    <property type="term" value="P:ATP synthesis coupled electron transport"/>
    <property type="evidence" value="ECO:0007669"/>
    <property type="project" value="InterPro"/>
</dbReference>
<feature type="domain" description="NADH-Ubiquinone oxidoreductase (complex I) chain 5 N-terminal" evidence="12">
    <location>
        <begin position="38"/>
        <end position="84"/>
    </location>
</feature>
<keyword evidence="8 10" id="KW-0472">Membrane</keyword>
<feature type="transmembrane region" description="Helical" evidence="10">
    <location>
        <begin position="456"/>
        <end position="474"/>
    </location>
</feature>
<feature type="transmembrane region" description="Helical" evidence="10">
    <location>
        <begin position="44"/>
        <end position="71"/>
    </location>
</feature>
<dbReference type="GO" id="GO:0003954">
    <property type="term" value="F:NADH dehydrogenase activity"/>
    <property type="evidence" value="ECO:0007669"/>
    <property type="project" value="TreeGrafter"/>
</dbReference>
<protein>
    <recommendedName>
        <fullName evidence="4 10">NADH-ubiquinone oxidoreductase chain 5</fullName>
        <ecNumber evidence="3 10">7.1.1.2</ecNumber>
    </recommendedName>
</protein>
<evidence type="ECO:0000256" key="4">
    <source>
        <dbReference type="ARBA" id="ARBA00021096"/>
    </source>
</evidence>
<keyword evidence="10" id="KW-0830">Ubiquinone</keyword>
<dbReference type="GO" id="GO:0015990">
    <property type="term" value="P:electron transport coupled proton transport"/>
    <property type="evidence" value="ECO:0007669"/>
    <property type="project" value="TreeGrafter"/>
</dbReference>
<dbReference type="PANTHER" id="PTHR42829">
    <property type="entry name" value="NADH-UBIQUINONE OXIDOREDUCTASE CHAIN 5"/>
    <property type="match status" value="1"/>
</dbReference>
<feature type="domain" description="NADH:quinone oxidoreductase/Mrp antiporter transmembrane" evidence="11">
    <location>
        <begin position="102"/>
        <end position="356"/>
    </location>
</feature>
<dbReference type="InterPro" id="IPR001516">
    <property type="entry name" value="Proton_antipo_N"/>
</dbReference>
<evidence type="ECO:0000313" key="13">
    <source>
        <dbReference type="EMBL" id="ATU74553.1"/>
    </source>
</evidence>
<reference evidence="14" key="1">
    <citation type="submission" date="2017-02" db="EMBL/GenBank/DDBJ databases">
        <title>Mitochondrial genome organization varies among different groups of the booklouse, Liposcelis bostrychophila.</title>
        <authorList>
            <person name="Feng S.Q."/>
            <person name="Yang Q.Q."/>
            <person name="Li Z.H."/>
        </authorList>
    </citation>
    <scope>NUCLEOTIDE SEQUENCE</scope>
    <source>
        <strain evidence="13">BJ</strain>
        <strain evidence="14">XSG</strain>
    </source>
</reference>
<dbReference type="PRINTS" id="PR01434">
    <property type="entry name" value="NADHDHGNASE5"/>
</dbReference>
<comment type="similarity">
    <text evidence="10">Belongs to the complex I subunit 5 family.</text>
</comment>
<dbReference type="AlphaFoldDB" id="A0A3Q8CC66"/>
<keyword evidence="10 14" id="KW-0496">Mitochondrion</keyword>
<dbReference type="EMBL" id="KY656892">
    <property type="protein sequence ID" value="ATU74566.1"/>
    <property type="molecule type" value="Genomic_DNA"/>
</dbReference>
<evidence type="ECO:0000256" key="8">
    <source>
        <dbReference type="ARBA" id="ARBA00023136"/>
    </source>
</evidence>
<keyword evidence="5 10" id="KW-0812">Transmembrane</keyword>